<feature type="compositionally biased region" description="Polar residues" evidence="1">
    <location>
        <begin position="344"/>
        <end position="359"/>
    </location>
</feature>
<protein>
    <submittedName>
        <fullName evidence="3">Uncharacterized protein</fullName>
    </submittedName>
</protein>
<dbReference type="AlphaFoldDB" id="A0AAE0JXI0"/>
<proteinExistence type="predicted"/>
<organism evidence="3 4">
    <name type="scientific">Lasiosphaeria ovina</name>
    <dbReference type="NCBI Taxonomy" id="92902"/>
    <lineage>
        <taxon>Eukaryota</taxon>
        <taxon>Fungi</taxon>
        <taxon>Dikarya</taxon>
        <taxon>Ascomycota</taxon>
        <taxon>Pezizomycotina</taxon>
        <taxon>Sordariomycetes</taxon>
        <taxon>Sordariomycetidae</taxon>
        <taxon>Sordariales</taxon>
        <taxon>Lasiosphaeriaceae</taxon>
        <taxon>Lasiosphaeria</taxon>
    </lineage>
</organism>
<evidence type="ECO:0000256" key="1">
    <source>
        <dbReference type="SAM" id="MobiDB-lite"/>
    </source>
</evidence>
<feature type="compositionally biased region" description="Pro residues" evidence="1">
    <location>
        <begin position="402"/>
        <end position="415"/>
    </location>
</feature>
<reference evidence="3" key="1">
    <citation type="journal article" date="2023" name="Mol. Phylogenet. Evol.">
        <title>Genome-scale phylogeny and comparative genomics of the fungal order Sordariales.</title>
        <authorList>
            <person name="Hensen N."/>
            <person name="Bonometti L."/>
            <person name="Westerberg I."/>
            <person name="Brannstrom I.O."/>
            <person name="Guillou S."/>
            <person name="Cros-Aarteil S."/>
            <person name="Calhoun S."/>
            <person name="Haridas S."/>
            <person name="Kuo A."/>
            <person name="Mondo S."/>
            <person name="Pangilinan J."/>
            <person name="Riley R."/>
            <person name="LaButti K."/>
            <person name="Andreopoulos B."/>
            <person name="Lipzen A."/>
            <person name="Chen C."/>
            <person name="Yan M."/>
            <person name="Daum C."/>
            <person name="Ng V."/>
            <person name="Clum A."/>
            <person name="Steindorff A."/>
            <person name="Ohm R.A."/>
            <person name="Martin F."/>
            <person name="Silar P."/>
            <person name="Natvig D.O."/>
            <person name="Lalanne C."/>
            <person name="Gautier V."/>
            <person name="Ament-Velasquez S.L."/>
            <person name="Kruys A."/>
            <person name="Hutchinson M.I."/>
            <person name="Powell A.J."/>
            <person name="Barry K."/>
            <person name="Miller A.N."/>
            <person name="Grigoriev I.V."/>
            <person name="Debuchy R."/>
            <person name="Gladieux P."/>
            <person name="Hiltunen Thoren M."/>
            <person name="Johannesson H."/>
        </authorList>
    </citation>
    <scope>NUCLEOTIDE SEQUENCE</scope>
    <source>
        <strain evidence="3">CBS 958.72</strain>
    </source>
</reference>
<evidence type="ECO:0000256" key="2">
    <source>
        <dbReference type="SAM" id="Phobius"/>
    </source>
</evidence>
<feature type="compositionally biased region" description="Low complexity" evidence="1">
    <location>
        <begin position="381"/>
        <end position="401"/>
    </location>
</feature>
<feature type="compositionally biased region" description="Polar residues" evidence="1">
    <location>
        <begin position="62"/>
        <end position="73"/>
    </location>
</feature>
<gene>
    <name evidence="3" type="ORF">B0T24DRAFT_535592</name>
</gene>
<dbReference type="EMBL" id="JAULSN010000008">
    <property type="protein sequence ID" value="KAK3365551.1"/>
    <property type="molecule type" value="Genomic_DNA"/>
</dbReference>
<feature type="compositionally biased region" description="Low complexity" evidence="1">
    <location>
        <begin position="215"/>
        <end position="232"/>
    </location>
</feature>
<feature type="region of interest" description="Disordered" evidence="1">
    <location>
        <begin position="140"/>
        <end position="250"/>
    </location>
</feature>
<feature type="compositionally biased region" description="Low complexity" evidence="1">
    <location>
        <begin position="186"/>
        <end position="197"/>
    </location>
</feature>
<feature type="region of interest" description="Disordered" evidence="1">
    <location>
        <begin position="344"/>
        <end position="364"/>
    </location>
</feature>
<feature type="region of interest" description="Disordered" evidence="1">
    <location>
        <begin position="53"/>
        <end position="82"/>
    </location>
</feature>
<keyword evidence="2" id="KW-0472">Membrane</keyword>
<accession>A0AAE0JXI0</accession>
<sequence>MPTFKLPSDSNVTLEPPAPSRYYLKASSTHIYLALVAIAILVAARLATARRSPSRKGHSCVPVNSSNSNGSHSQEPKLGLPLDSWKDSAASYGKRGSAVHPPPWARQQQGCHLSSVCESQQAVWAAGLVSLGVPFGPAGQLPAMDGNDGDRAKDHSGSAWPTSRGVSTSIPGIPSTHDQTHHQHHPSPATSHSSSTAEIRRSGSSPYSPIQALPSRRQSGSSDGASSQISSGKGKGLMDDEASWSAAGSSRGVMLDDDVMIMPWGDGLSVDGATQETGFADVDYTTTSRHFSRPPPPPPLTPPTLSSAVFPFEDRRHSYAVSVPPELLDDSFIHRPNPDYMAGSTSADIISSSPRSETSMPRRRSYTKSVAIGIPIPNLGSASSSAETMTSSRTFSSASYPPTSPLLPPPPPGQDFPPDYEFVGGPGGHGIGAASQDEIDLQGEIISVVDGAGHGWKRHTRVYGGGVCLACIAAGGQGGFYGDKVPLADRR</sequence>
<reference evidence="3" key="2">
    <citation type="submission" date="2023-06" db="EMBL/GenBank/DDBJ databases">
        <authorList>
            <consortium name="Lawrence Berkeley National Laboratory"/>
            <person name="Haridas S."/>
            <person name="Hensen N."/>
            <person name="Bonometti L."/>
            <person name="Westerberg I."/>
            <person name="Brannstrom I.O."/>
            <person name="Guillou S."/>
            <person name="Cros-Aarteil S."/>
            <person name="Calhoun S."/>
            <person name="Kuo A."/>
            <person name="Mondo S."/>
            <person name="Pangilinan J."/>
            <person name="Riley R."/>
            <person name="Labutti K."/>
            <person name="Andreopoulos B."/>
            <person name="Lipzen A."/>
            <person name="Chen C."/>
            <person name="Yanf M."/>
            <person name="Daum C."/>
            <person name="Ng V."/>
            <person name="Clum A."/>
            <person name="Steindorff A."/>
            <person name="Ohm R."/>
            <person name="Martin F."/>
            <person name="Silar P."/>
            <person name="Natvig D."/>
            <person name="Lalanne C."/>
            <person name="Gautier V."/>
            <person name="Ament-Velasquez S.L."/>
            <person name="Kruys A."/>
            <person name="Hutchinson M.I."/>
            <person name="Powell A.J."/>
            <person name="Barry K."/>
            <person name="Miller A.N."/>
            <person name="Grigoriev I.V."/>
            <person name="Debuchy R."/>
            <person name="Gladieux P."/>
            <person name="Thoren M.H."/>
            <person name="Johannesson H."/>
        </authorList>
    </citation>
    <scope>NUCLEOTIDE SEQUENCE</scope>
    <source>
        <strain evidence="3">CBS 958.72</strain>
    </source>
</reference>
<feature type="compositionally biased region" description="Polar residues" evidence="1">
    <location>
        <begin position="159"/>
        <end position="170"/>
    </location>
</feature>
<keyword evidence="2" id="KW-0812">Transmembrane</keyword>
<name>A0AAE0JXI0_9PEZI</name>
<evidence type="ECO:0000313" key="3">
    <source>
        <dbReference type="EMBL" id="KAK3365551.1"/>
    </source>
</evidence>
<feature type="region of interest" description="Disordered" evidence="1">
    <location>
        <begin position="379"/>
        <end position="415"/>
    </location>
</feature>
<comment type="caution">
    <text evidence="3">The sequence shown here is derived from an EMBL/GenBank/DDBJ whole genome shotgun (WGS) entry which is preliminary data.</text>
</comment>
<evidence type="ECO:0000313" key="4">
    <source>
        <dbReference type="Proteomes" id="UP001287356"/>
    </source>
</evidence>
<dbReference type="Proteomes" id="UP001287356">
    <property type="component" value="Unassembled WGS sequence"/>
</dbReference>
<keyword evidence="2" id="KW-1133">Transmembrane helix</keyword>
<feature type="transmembrane region" description="Helical" evidence="2">
    <location>
        <begin position="29"/>
        <end position="48"/>
    </location>
</feature>
<keyword evidence="4" id="KW-1185">Reference proteome</keyword>